<dbReference type="KEGG" id="maer:DAI18_17980"/>
<feature type="transmembrane region" description="Helical" evidence="2">
    <location>
        <begin position="37"/>
        <end position="59"/>
    </location>
</feature>
<dbReference type="AlphaFoldDB" id="A0A2S0PEA9"/>
<dbReference type="OrthoDB" id="8549735at2"/>
<evidence type="ECO:0000256" key="1">
    <source>
        <dbReference type="SAM" id="Coils"/>
    </source>
</evidence>
<keyword evidence="2" id="KW-0472">Membrane</keyword>
<dbReference type="Proteomes" id="UP000244173">
    <property type="component" value="Chromosome"/>
</dbReference>
<accession>A0A2S0PEA9</accession>
<evidence type="ECO:0000313" key="4">
    <source>
        <dbReference type="Proteomes" id="UP000244173"/>
    </source>
</evidence>
<organism evidence="3 4">
    <name type="scientific">Microvirgula aerodenitrificans</name>
    <dbReference type="NCBI Taxonomy" id="57480"/>
    <lineage>
        <taxon>Bacteria</taxon>
        <taxon>Pseudomonadati</taxon>
        <taxon>Pseudomonadota</taxon>
        <taxon>Betaproteobacteria</taxon>
        <taxon>Neisseriales</taxon>
        <taxon>Aquaspirillaceae</taxon>
        <taxon>Microvirgula</taxon>
    </lineage>
</organism>
<evidence type="ECO:0000256" key="2">
    <source>
        <dbReference type="SAM" id="Phobius"/>
    </source>
</evidence>
<dbReference type="InterPro" id="IPR029024">
    <property type="entry name" value="TerB-like"/>
</dbReference>
<proteinExistence type="predicted"/>
<keyword evidence="2" id="KW-1133">Transmembrane helix</keyword>
<gene>
    <name evidence="3" type="ORF">DAI18_17980</name>
</gene>
<keyword evidence="4" id="KW-1185">Reference proteome</keyword>
<feature type="coiled-coil region" evidence="1">
    <location>
        <begin position="60"/>
        <end position="89"/>
    </location>
</feature>
<name>A0A2S0PEA9_9NEIS</name>
<sequence>MARHSKNSDSAIWIGVFILVVAPIAFFIWLYQQIGAWGIIGVVGILAALIATGFAAHFYKEKTEAEARTQRIQRDLAEIEQKLIEARRLGTAPSPRAIPEQPTLSDFEWVGGGEAVSANLRLQYKDAAGNVTERTVEVKAFTEHPAGGIEAFCHLRQSRRSFYYHRMQKVVDLDSGEVIHEPWAWLDARRRASPDFALSENLSAIWPELEVLVYVCRADGRMMAPERALVVSYMQKRKPELSTVSVAKLEKVLKDDVANLSPAQFKHCVAQCRQLDEEVRSDLVSTAVAVVATQSSVAEAEDVALDYLHEKLLDHAEQP</sequence>
<dbReference type="RefSeq" id="WP_107890113.1">
    <property type="nucleotide sequence ID" value="NZ_CP028519.1"/>
</dbReference>
<reference evidence="3 4" key="1">
    <citation type="submission" date="2018-04" db="EMBL/GenBank/DDBJ databases">
        <title>Denitrifier Microvirgula.</title>
        <authorList>
            <person name="Anderson E."/>
            <person name="Jang J."/>
            <person name="Ishii S."/>
        </authorList>
    </citation>
    <scope>NUCLEOTIDE SEQUENCE [LARGE SCALE GENOMIC DNA]</scope>
    <source>
        <strain evidence="3 4">BE2.4</strain>
    </source>
</reference>
<evidence type="ECO:0008006" key="5">
    <source>
        <dbReference type="Google" id="ProtNLM"/>
    </source>
</evidence>
<dbReference type="EMBL" id="CP028519">
    <property type="protein sequence ID" value="AVY95720.1"/>
    <property type="molecule type" value="Genomic_DNA"/>
</dbReference>
<keyword evidence="1" id="KW-0175">Coiled coil</keyword>
<dbReference type="Gene3D" id="1.10.3680.10">
    <property type="entry name" value="TerB-like"/>
    <property type="match status" value="1"/>
</dbReference>
<feature type="transmembrane region" description="Helical" evidence="2">
    <location>
        <begin position="12"/>
        <end position="31"/>
    </location>
</feature>
<protein>
    <recommendedName>
        <fullName evidence="5">WYL domain-containing protein</fullName>
    </recommendedName>
</protein>
<evidence type="ECO:0000313" key="3">
    <source>
        <dbReference type="EMBL" id="AVY95720.1"/>
    </source>
</evidence>
<dbReference type="SUPFAM" id="SSF158682">
    <property type="entry name" value="TerB-like"/>
    <property type="match status" value="1"/>
</dbReference>
<keyword evidence="2" id="KW-0812">Transmembrane</keyword>